<dbReference type="NCBIfam" id="NF045524">
    <property type="entry name" value="MXAN_6640_HExxH"/>
    <property type="match status" value="1"/>
</dbReference>
<sequence length="643" mass="72847">MANHLKKRKFFFVFPIMIMSLSLFYSSCMEADNTNSQLMIPSEAETGIHLSNVATRIDNAFDKINDDQQQGIITHLEAIELRGLYFLAPEQLPPRYQFEHIKIIKCATPYILDIHHNWALLSPDAQQLFKRTLARPEMQHYYDTPGGHCRIHYDTSGDNEVYQSTVDEDGDGHPDFVNVVAQAVDFSWVEEATPNGVHGLDFDPPPDDGTAGGNGRYDFYMYKVKGAYGVTEPEGDTDQYPGRNAVKSYITIDPRFASSTYQERVDRMRTTVAHEFFHAIQMIYNNDSWTEGTYWFWEAGAMWMEDMVYDDINDYYGYLTPRFNKPYKPLNEFDYGGSTIHYGACIWYHFLQQYHQDNLIAKNMWEAMINTTSSYNALDSVLASTYNSDLRTDFQIYTQWNYICGKNDDGQHYEEGAAWASSMNNREVWIAHEYSSTSYPVSSDQPEKAPEPMGCDYIRFNVNSSKPGLSITFDGADSNQWGASIVVAHTDGTTSETRLSLNNEYQGAYEVSDLSRVQSVILIPQNLKLTGSTGAAFHYEADYLSNLAAPTGLTAYSTIYSSFAGAKQYVYLTWDQNTESELSGYNLYRTEQSGTGYTQVNSSLLSATNYLDEGLDPATVYYYIVKAVESSGRESAASNEAHS</sequence>
<keyword evidence="3" id="KW-0482">Metalloprotease</keyword>
<keyword evidence="4" id="KW-1185">Reference proteome</keyword>
<organism evidence="3 4">
    <name type="scientific">candidate division CSSED10-310 bacterium</name>
    <dbReference type="NCBI Taxonomy" id="2855610"/>
    <lineage>
        <taxon>Bacteria</taxon>
        <taxon>Bacteria division CSSED10-310</taxon>
    </lineage>
</organism>
<dbReference type="Gene3D" id="2.60.40.10">
    <property type="entry name" value="Immunoglobulins"/>
    <property type="match status" value="1"/>
</dbReference>
<dbReference type="CDD" id="cd00063">
    <property type="entry name" value="FN3"/>
    <property type="match status" value="1"/>
</dbReference>
<evidence type="ECO:0000256" key="1">
    <source>
        <dbReference type="SAM" id="SignalP"/>
    </source>
</evidence>
<feature type="signal peptide" evidence="1">
    <location>
        <begin position="1"/>
        <end position="31"/>
    </location>
</feature>
<gene>
    <name evidence="3" type="ORF">ACFL27_01205</name>
</gene>
<keyword evidence="1" id="KW-0732">Signal</keyword>
<proteinExistence type="predicted"/>
<dbReference type="InterPro" id="IPR036116">
    <property type="entry name" value="FN3_sf"/>
</dbReference>
<reference evidence="3 4" key="1">
    <citation type="submission" date="2024-09" db="EMBL/GenBank/DDBJ databases">
        <title>Laminarin stimulates single cell rates of sulfate reduction while oxygen inhibits transcriptomic activity in coastal marine sediment.</title>
        <authorList>
            <person name="Lindsay M."/>
            <person name="Orcutt B."/>
            <person name="Emerson D."/>
            <person name="Stepanauskas R."/>
            <person name="D'Angelo T."/>
        </authorList>
    </citation>
    <scope>NUCLEOTIDE SEQUENCE [LARGE SCALE GENOMIC DNA]</scope>
    <source>
        <strain evidence="3">SAG AM-311-K15</strain>
    </source>
</reference>
<dbReference type="EMBL" id="JBHPBY010000007">
    <property type="protein sequence ID" value="MFC1848799.1"/>
    <property type="molecule type" value="Genomic_DNA"/>
</dbReference>
<keyword evidence="3" id="KW-0645">Protease</keyword>
<dbReference type="SUPFAM" id="SSF49265">
    <property type="entry name" value="Fibronectin type III"/>
    <property type="match status" value="1"/>
</dbReference>
<keyword evidence="3" id="KW-0378">Hydrolase</keyword>
<dbReference type="PROSITE" id="PS50853">
    <property type="entry name" value="FN3"/>
    <property type="match status" value="1"/>
</dbReference>
<protein>
    <submittedName>
        <fullName evidence="3">MXAN_6640 family putative metalloprotease</fullName>
    </submittedName>
</protein>
<comment type="caution">
    <text evidence="3">The sequence shown here is derived from an EMBL/GenBank/DDBJ whole genome shotgun (WGS) entry which is preliminary data.</text>
</comment>
<accession>A0ABV6YRG7</accession>
<dbReference type="Proteomes" id="UP001594351">
    <property type="component" value="Unassembled WGS sequence"/>
</dbReference>
<dbReference type="GO" id="GO:0008237">
    <property type="term" value="F:metallopeptidase activity"/>
    <property type="evidence" value="ECO:0007669"/>
    <property type="project" value="UniProtKB-KW"/>
</dbReference>
<dbReference type="InterPro" id="IPR003961">
    <property type="entry name" value="FN3_dom"/>
</dbReference>
<evidence type="ECO:0000259" key="2">
    <source>
        <dbReference type="PROSITE" id="PS50853"/>
    </source>
</evidence>
<feature type="chain" id="PRO_5045809022" evidence="1">
    <location>
        <begin position="32"/>
        <end position="643"/>
    </location>
</feature>
<feature type="domain" description="Fibronectin type-III" evidence="2">
    <location>
        <begin position="549"/>
        <end position="643"/>
    </location>
</feature>
<evidence type="ECO:0000313" key="4">
    <source>
        <dbReference type="Proteomes" id="UP001594351"/>
    </source>
</evidence>
<evidence type="ECO:0000313" key="3">
    <source>
        <dbReference type="EMBL" id="MFC1848799.1"/>
    </source>
</evidence>
<name>A0ABV6YRG7_UNCC1</name>
<dbReference type="InterPro" id="IPR013783">
    <property type="entry name" value="Ig-like_fold"/>
</dbReference>